<feature type="domain" description="DUF2520" evidence="2">
    <location>
        <begin position="134"/>
        <end position="257"/>
    </location>
</feature>
<dbReference type="AlphaFoldDB" id="A0A1K1PVK3"/>
<evidence type="ECO:0000259" key="2">
    <source>
        <dbReference type="Pfam" id="PF10728"/>
    </source>
</evidence>
<dbReference type="PANTHER" id="PTHR40459">
    <property type="entry name" value="CONSERVED HYPOTHETICAL ALANINE AND LEUCINE RICH PROTEIN"/>
    <property type="match status" value="1"/>
</dbReference>
<dbReference type="InterPro" id="IPR036291">
    <property type="entry name" value="NAD(P)-bd_dom_sf"/>
</dbReference>
<dbReference type="Pfam" id="PF03807">
    <property type="entry name" value="F420_oxidored"/>
    <property type="match status" value="1"/>
</dbReference>
<dbReference type="RefSeq" id="WP_072301242.1">
    <property type="nucleotide sequence ID" value="NZ_FPIP01000011.1"/>
</dbReference>
<evidence type="ECO:0000313" key="3">
    <source>
        <dbReference type="EMBL" id="SFW51770.1"/>
    </source>
</evidence>
<dbReference type="InterPro" id="IPR028939">
    <property type="entry name" value="P5C_Rdtase_cat_N"/>
</dbReference>
<dbReference type="EMBL" id="FPIP01000011">
    <property type="protein sequence ID" value="SFW51770.1"/>
    <property type="molecule type" value="Genomic_DNA"/>
</dbReference>
<sequence length="279" mass="30065">MKIGFIGAGKVGFSLGKYFAENGLEISGYYSRSESSALEAAVFTGSELFVSAEELVSASDTVFLTVPDSAIKETYSALPKELLCGRQICHCSGAMSAEEAFPNIAKYSAKGTSIHPLFPISSKTESYRELNNAFFCIEGGCAAEWSAILSDMGNPTRIITSDIKSRYHAACSVASNLVCGLMAESAELLEQCGFTEEEALSALEPLAMSNMKRIFTVGPTAALTGPVERNDVSTVKKHIACINGGNDSDIYRAVSKKLTEMAKERHPQADYTEMEKLLR</sequence>
<dbReference type="Pfam" id="PF10728">
    <property type="entry name" value="DUF2520"/>
    <property type="match status" value="1"/>
</dbReference>
<name>A0A1K1PVK3_RUMFL</name>
<dbReference type="InterPro" id="IPR037108">
    <property type="entry name" value="TM1727-like_C_sf"/>
</dbReference>
<protein>
    <submittedName>
        <fullName evidence="3">Predicted oxidoreductase, contains short-chain dehydrogenase (SDR) and DUF2520 domains</fullName>
    </submittedName>
</protein>
<dbReference type="PANTHER" id="PTHR40459:SF1">
    <property type="entry name" value="CONSERVED HYPOTHETICAL ALANINE AND LEUCINE RICH PROTEIN"/>
    <property type="match status" value="1"/>
</dbReference>
<dbReference type="InterPro" id="IPR008927">
    <property type="entry name" value="6-PGluconate_DH-like_C_sf"/>
</dbReference>
<reference evidence="3 4" key="1">
    <citation type="submission" date="2016-11" db="EMBL/GenBank/DDBJ databases">
        <authorList>
            <person name="Jaros S."/>
            <person name="Januszkiewicz K."/>
            <person name="Wedrychowicz H."/>
        </authorList>
    </citation>
    <scope>NUCLEOTIDE SEQUENCE [LARGE SCALE GENOMIC DNA]</scope>
    <source>
        <strain evidence="3 4">YL228</strain>
    </source>
</reference>
<accession>A0A1K1PVK3</accession>
<gene>
    <name evidence="3" type="ORF">SAMN02910280_0190</name>
</gene>
<dbReference type="InterPro" id="IPR018931">
    <property type="entry name" value="DUF2520"/>
</dbReference>
<organism evidence="3 4">
    <name type="scientific">Ruminococcus flavefaciens</name>
    <dbReference type="NCBI Taxonomy" id="1265"/>
    <lineage>
        <taxon>Bacteria</taxon>
        <taxon>Bacillati</taxon>
        <taxon>Bacillota</taxon>
        <taxon>Clostridia</taxon>
        <taxon>Eubacteriales</taxon>
        <taxon>Oscillospiraceae</taxon>
        <taxon>Ruminococcus</taxon>
    </lineage>
</organism>
<evidence type="ECO:0000313" key="4">
    <source>
        <dbReference type="Proteomes" id="UP000183461"/>
    </source>
</evidence>
<evidence type="ECO:0000259" key="1">
    <source>
        <dbReference type="Pfam" id="PF03807"/>
    </source>
</evidence>
<dbReference type="SUPFAM" id="SSF48179">
    <property type="entry name" value="6-phosphogluconate dehydrogenase C-terminal domain-like"/>
    <property type="match status" value="1"/>
</dbReference>
<dbReference type="Gene3D" id="3.40.50.720">
    <property type="entry name" value="NAD(P)-binding Rossmann-like Domain"/>
    <property type="match status" value="1"/>
</dbReference>
<dbReference type="Proteomes" id="UP000183461">
    <property type="component" value="Unassembled WGS sequence"/>
</dbReference>
<feature type="domain" description="Pyrroline-5-carboxylate reductase catalytic N-terminal" evidence="1">
    <location>
        <begin position="2"/>
        <end position="82"/>
    </location>
</feature>
<dbReference type="SUPFAM" id="SSF51735">
    <property type="entry name" value="NAD(P)-binding Rossmann-fold domains"/>
    <property type="match status" value="1"/>
</dbReference>
<dbReference type="Gene3D" id="1.10.1040.20">
    <property type="entry name" value="ProC-like, C-terminal domain"/>
    <property type="match status" value="1"/>
</dbReference>
<proteinExistence type="predicted"/>